<keyword evidence="5" id="KW-1185">Reference proteome</keyword>
<dbReference type="InterPro" id="IPR036388">
    <property type="entry name" value="WH-like_DNA-bd_sf"/>
</dbReference>
<dbReference type="InterPro" id="IPR000792">
    <property type="entry name" value="Tscrpt_reg_LuxR_C"/>
</dbReference>
<evidence type="ECO:0000256" key="2">
    <source>
        <dbReference type="SAM" id="MobiDB-lite"/>
    </source>
</evidence>
<dbReference type="Pfam" id="PF00196">
    <property type="entry name" value="GerE"/>
    <property type="match status" value="1"/>
</dbReference>
<organism evidence="4 5">
    <name type="scientific">Streptomyces macrosporus</name>
    <dbReference type="NCBI Taxonomy" id="44032"/>
    <lineage>
        <taxon>Bacteria</taxon>
        <taxon>Bacillati</taxon>
        <taxon>Actinomycetota</taxon>
        <taxon>Actinomycetes</taxon>
        <taxon>Kitasatosporales</taxon>
        <taxon>Streptomycetaceae</taxon>
        <taxon>Streptomyces</taxon>
    </lineage>
</organism>
<proteinExistence type="predicted"/>
<name>A0ABP5XSZ8_9ACTN</name>
<dbReference type="EMBL" id="BAAASZ010000035">
    <property type="protein sequence ID" value="GAA2460501.1"/>
    <property type="molecule type" value="Genomic_DNA"/>
</dbReference>
<dbReference type="InterPro" id="IPR039420">
    <property type="entry name" value="WalR-like"/>
</dbReference>
<evidence type="ECO:0000313" key="4">
    <source>
        <dbReference type="EMBL" id="GAA2460501.1"/>
    </source>
</evidence>
<dbReference type="PROSITE" id="PS50043">
    <property type="entry name" value="HTH_LUXR_2"/>
    <property type="match status" value="1"/>
</dbReference>
<dbReference type="InterPro" id="IPR027417">
    <property type="entry name" value="P-loop_NTPase"/>
</dbReference>
<sequence>MNHLYGRDREIRRVSAFLDDAVDGGRGALLVEGPLGSGKSSVLVHAAALAEARGTEVVRCPATDLALRAGRRPGPYLYLIDDLDVCAPAALAALFAREAPALREAAGVLAALNPLRGAAHRQVLLDAFGNRLECLRLDPLGPAAVRKLAAELVGGVPGPALRERVGAAGGNPRLIVELVRGLGDTGETAADGTAGRRAGAAVPAGVRSVVRRMVEELSPETTQLVRAGALLGQVFSVPAVAALLRSSSLAVLSAVDEAVLAGILREQEDGLVFVHPVVREVVGDAIPPAVRKAILAESPHVSWDRVRPSGCRSGGPAASTDRQRQPRPSDADDEDGVVGAVRTLLSSGYPESAALLAGTAIDRSPTGTEERGLRGVVSDVAAMMHEAGPRPDDVPREPEEVLSELAAREGLDRAGAGRLRVAAACALSNLDWGAGDLSGALRWGRGAAEESDVAVPGGRRIRARLALAWKLTCLGEYYEAEWLIEQCREALAREPRTSPCPAPDIQLAALRLRTGHPGTAAELAAEALRKGLVYGNPSYTVSAAVVLAQARIQSGDVVAAGRVLDRHAGTAEDRCLAWPARRLWTVAVQRAACGDVDGAAAAIGPGGSGLGDLRGLMAAEPAAAAWIVRFARATGRENLARTAVRTAESLSSRNPGIRSTAAAAQHARSLFDGDGTGLARAAETHIEAWAASSARHDLGRLRTPGGPVGMPASMERLIDTRGEPGEEGPWTDAAPSADVPAEPGTPRSVLTMLGDTERAIAVLVADGLTNREVAKRVCLSPHTINYYLRRIYRTLGIRSRTELAAHVHSGARLRVS</sequence>
<feature type="domain" description="HTH luxR-type" evidence="3">
    <location>
        <begin position="746"/>
        <end position="811"/>
    </location>
</feature>
<comment type="caution">
    <text evidence="4">The sequence shown here is derived from an EMBL/GenBank/DDBJ whole genome shotgun (WGS) entry which is preliminary data.</text>
</comment>
<dbReference type="InterPro" id="IPR041664">
    <property type="entry name" value="AAA_16"/>
</dbReference>
<evidence type="ECO:0000313" key="5">
    <source>
        <dbReference type="Proteomes" id="UP001501638"/>
    </source>
</evidence>
<dbReference type="PANTHER" id="PTHR43214:SF43">
    <property type="entry name" value="TWO-COMPONENT RESPONSE REGULATOR"/>
    <property type="match status" value="1"/>
</dbReference>
<dbReference type="CDD" id="cd06170">
    <property type="entry name" value="LuxR_C_like"/>
    <property type="match status" value="1"/>
</dbReference>
<dbReference type="Proteomes" id="UP001501638">
    <property type="component" value="Unassembled WGS sequence"/>
</dbReference>
<dbReference type="PANTHER" id="PTHR43214">
    <property type="entry name" value="TWO-COMPONENT RESPONSE REGULATOR"/>
    <property type="match status" value="1"/>
</dbReference>
<evidence type="ECO:0000256" key="1">
    <source>
        <dbReference type="ARBA" id="ARBA00023125"/>
    </source>
</evidence>
<gene>
    <name evidence="4" type="ORF">GCM10010405_51070</name>
</gene>
<feature type="compositionally biased region" description="Basic and acidic residues" evidence="2">
    <location>
        <begin position="321"/>
        <end position="330"/>
    </location>
</feature>
<protein>
    <submittedName>
        <fullName evidence="4">LuxR family transcriptional regulator</fullName>
    </submittedName>
</protein>
<reference evidence="5" key="1">
    <citation type="journal article" date="2019" name="Int. J. Syst. Evol. Microbiol.">
        <title>The Global Catalogue of Microorganisms (GCM) 10K type strain sequencing project: providing services to taxonomists for standard genome sequencing and annotation.</title>
        <authorList>
            <consortium name="The Broad Institute Genomics Platform"/>
            <consortium name="The Broad Institute Genome Sequencing Center for Infectious Disease"/>
            <person name="Wu L."/>
            <person name="Ma J."/>
        </authorList>
    </citation>
    <scope>NUCLEOTIDE SEQUENCE [LARGE SCALE GENOMIC DNA]</scope>
    <source>
        <strain evidence="5">JCM 6305</strain>
    </source>
</reference>
<dbReference type="SUPFAM" id="SSF46894">
    <property type="entry name" value="C-terminal effector domain of the bipartite response regulators"/>
    <property type="match status" value="1"/>
</dbReference>
<dbReference type="Gene3D" id="1.10.10.10">
    <property type="entry name" value="Winged helix-like DNA-binding domain superfamily/Winged helix DNA-binding domain"/>
    <property type="match status" value="1"/>
</dbReference>
<dbReference type="PRINTS" id="PR00038">
    <property type="entry name" value="HTHLUXR"/>
</dbReference>
<accession>A0ABP5XSZ8</accession>
<keyword evidence="1" id="KW-0238">DNA-binding</keyword>
<evidence type="ECO:0000259" key="3">
    <source>
        <dbReference type="PROSITE" id="PS50043"/>
    </source>
</evidence>
<feature type="region of interest" description="Disordered" evidence="2">
    <location>
        <begin position="304"/>
        <end position="336"/>
    </location>
</feature>
<dbReference type="SUPFAM" id="SSF52540">
    <property type="entry name" value="P-loop containing nucleoside triphosphate hydrolases"/>
    <property type="match status" value="1"/>
</dbReference>
<dbReference type="Pfam" id="PF13191">
    <property type="entry name" value="AAA_16"/>
    <property type="match status" value="1"/>
</dbReference>
<dbReference type="SMART" id="SM00421">
    <property type="entry name" value="HTH_LUXR"/>
    <property type="match status" value="1"/>
</dbReference>
<feature type="region of interest" description="Disordered" evidence="2">
    <location>
        <begin position="720"/>
        <end position="746"/>
    </location>
</feature>
<dbReference type="InterPro" id="IPR016032">
    <property type="entry name" value="Sig_transdc_resp-reg_C-effctor"/>
</dbReference>